<evidence type="ECO:0000313" key="2">
    <source>
        <dbReference type="EMBL" id="PYE47852.1"/>
    </source>
</evidence>
<gene>
    <name evidence="2" type="ORF">DFQ00_111151</name>
</gene>
<reference evidence="2 3" key="1">
    <citation type="submission" date="2018-06" db="EMBL/GenBank/DDBJ databases">
        <title>Genomic Encyclopedia of Type Strains, Phase III (KMG-III): the genomes of soil and plant-associated and newly described type strains.</title>
        <authorList>
            <person name="Whitman W."/>
        </authorList>
    </citation>
    <scope>NUCLEOTIDE SEQUENCE [LARGE SCALE GENOMIC DNA]</scope>
    <source>
        <strain evidence="2 3">CECT 7022</strain>
    </source>
</reference>
<proteinExistence type="predicted"/>
<accession>A0A2V4VT07</accession>
<dbReference type="EMBL" id="QJSW01000011">
    <property type="protein sequence ID" value="PYE47852.1"/>
    <property type="molecule type" value="Genomic_DNA"/>
</dbReference>
<keyword evidence="1" id="KW-0472">Membrane</keyword>
<comment type="caution">
    <text evidence="2">The sequence shown here is derived from an EMBL/GenBank/DDBJ whole genome shotgun (WGS) entry which is preliminary data.</text>
</comment>
<dbReference type="OrthoDB" id="2645700at2"/>
<dbReference type="AlphaFoldDB" id="A0A2V4VT07"/>
<dbReference type="Proteomes" id="UP000247790">
    <property type="component" value="Unassembled WGS sequence"/>
</dbReference>
<evidence type="ECO:0000313" key="3">
    <source>
        <dbReference type="Proteomes" id="UP000247790"/>
    </source>
</evidence>
<sequence>MNRRAAGVSFCFIATILYVSRYFIVTSGVVNYADSPLNIALSRLNGHDVLLVLSIISLIIGIIYIITSEVRGEK</sequence>
<name>A0A2V4VT07_PAEBA</name>
<feature type="transmembrane region" description="Helical" evidence="1">
    <location>
        <begin position="7"/>
        <end position="29"/>
    </location>
</feature>
<keyword evidence="1" id="KW-1133">Transmembrane helix</keyword>
<keyword evidence="1" id="KW-0812">Transmembrane</keyword>
<organism evidence="2 3">
    <name type="scientific">Paenibacillus barcinonensis</name>
    <dbReference type="NCBI Taxonomy" id="198119"/>
    <lineage>
        <taxon>Bacteria</taxon>
        <taxon>Bacillati</taxon>
        <taxon>Bacillota</taxon>
        <taxon>Bacilli</taxon>
        <taxon>Bacillales</taxon>
        <taxon>Paenibacillaceae</taxon>
        <taxon>Paenibacillus</taxon>
    </lineage>
</organism>
<feature type="transmembrane region" description="Helical" evidence="1">
    <location>
        <begin position="49"/>
        <end position="67"/>
    </location>
</feature>
<protein>
    <submittedName>
        <fullName evidence="2">Uncharacterized protein</fullName>
    </submittedName>
</protein>
<evidence type="ECO:0000256" key="1">
    <source>
        <dbReference type="SAM" id="Phobius"/>
    </source>
</evidence>